<accession>A0A7J8N549</accession>
<gene>
    <name evidence="1" type="ORF">Golob_002389</name>
</gene>
<evidence type="ECO:0000313" key="2">
    <source>
        <dbReference type="Proteomes" id="UP000593572"/>
    </source>
</evidence>
<protein>
    <submittedName>
        <fullName evidence="1">Uncharacterized protein</fullName>
    </submittedName>
</protein>
<dbReference type="EMBL" id="JABEZX010000012">
    <property type="protein sequence ID" value="MBA0572023.1"/>
    <property type="molecule type" value="Genomic_DNA"/>
</dbReference>
<sequence length="57" mass="6629">FIEPTRRHKVRTQQYQLSSIVAATPIAVHQFFHRTRYLLHPVSGIFIPHQASQSAIF</sequence>
<dbReference type="Proteomes" id="UP000593572">
    <property type="component" value="Unassembled WGS sequence"/>
</dbReference>
<dbReference type="AlphaFoldDB" id="A0A7J8N549"/>
<name>A0A7J8N549_9ROSI</name>
<proteinExistence type="predicted"/>
<keyword evidence="2" id="KW-1185">Reference proteome</keyword>
<organism evidence="1 2">
    <name type="scientific">Gossypium lobatum</name>
    <dbReference type="NCBI Taxonomy" id="34289"/>
    <lineage>
        <taxon>Eukaryota</taxon>
        <taxon>Viridiplantae</taxon>
        <taxon>Streptophyta</taxon>
        <taxon>Embryophyta</taxon>
        <taxon>Tracheophyta</taxon>
        <taxon>Spermatophyta</taxon>
        <taxon>Magnoliopsida</taxon>
        <taxon>eudicotyledons</taxon>
        <taxon>Gunneridae</taxon>
        <taxon>Pentapetalae</taxon>
        <taxon>rosids</taxon>
        <taxon>malvids</taxon>
        <taxon>Malvales</taxon>
        <taxon>Malvaceae</taxon>
        <taxon>Malvoideae</taxon>
        <taxon>Gossypium</taxon>
    </lineage>
</organism>
<reference evidence="1 2" key="1">
    <citation type="journal article" date="2019" name="Genome Biol. Evol.">
        <title>Insights into the evolution of the New World diploid cottons (Gossypium, subgenus Houzingenia) based on genome sequencing.</title>
        <authorList>
            <person name="Grover C.E."/>
            <person name="Arick M.A. 2nd"/>
            <person name="Thrash A."/>
            <person name="Conover J.L."/>
            <person name="Sanders W.S."/>
            <person name="Peterson D.G."/>
            <person name="Frelichowski J.E."/>
            <person name="Scheffler J.A."/>
            <person name="Scheffler B.E."/>
            <person name="Wendel J.F."/>
        </authorList>
    </citation>
    <scope>NUCLEOTIDE SEQUENCE [LARGE SCALE GENOMIC DNA]</scope>
    <source>
        <strain evidence="1">157</strain>
        <tissue evidence="1">Leaf</tissue>
    </source>
</reference>
<feature type="non-terminal residue" evidence="1">
    <location>
        <position position="1"/>
    </location>
</feature>
<evidence type="ECO:0000313" key="1">
    <source>
        <dbReference type="EMBL" id="MBA0572023.1"/>
    </source>
</evidence>
<comment type="caution">
    <text evidence="1">The sequence shown here is derived from an EMBL/GenBank/DDBJ whole genome shotgun (WGS) entry which is preliminary data.</text>
</comment>